<gene>
    <name evidence="7" type="ORF">FB563_5873</name>
</gene>
<evidence type="ECO:0000256" key="2">
    <source>
        <dbReference type="ARBA" id="ARBA00023002"/>
    </source>
</evidence>
<evidence type="ECO:0000313" key="8">
    <source>
        <dbReference type="Proteomes" id="UP000318103"/>
    </source>
</evidence>
<evidence type="ECO:0000313" key="7">
    <source>
        <dbReference type="EMBL" id="TQL00758.1"/>
    </source>
</evidence>
<dbReference type="EMBL" id="VFNX01000001">
    <property type="protein sequence ID" value="TQL00758.1"/>
    <property type="molecule type" value="Genomic_DNA"/>
</dbReference>
<dbReference type="InterPro" id="IPR039697">
    <property type="entry name" value="Alcohol_dehydrogenase_Fe"/>
</dbReference>
<dbReference type="GO" id="GO:0018506">
    <property type="term" value="F:maleylacetate reductase activity"/>
    <property type="evidence" value="ECO:0007669"/>
    <property type="project" value="InterPro"/>
</dbReference>
<reference evidence="7 8" key="1">
    <citation type="submission" date="2019-06" db="EMBL/GenBank/DDBJ databases">
        <title>Sequencing the genomes of 1000 actinobacteria strains.</title>
        <authorList>
            <person name="Klenk H.-P."/>
        </authorList>
    </citation>
    <scope>NUCLEOTIDE SEQUENCE [LARGE SCALE GENOMIC DNA]</scope>
    <source>
        <strain evidence="7 8">DSM 41929</strain>
    </source>
</reference>
<dbReference type="Pfam" id="PF25137">
    <property type="entry name" value="ADH_Fe_C"/>
    <property type="match status" value="1"/>
</dbReference>
<dbReference type="Gene3D" id="1.20.1090.10">
    <property type="entry name" value="Dehydroquinate synthase-like - alpha domain"/>
    <property type="match status" value="1"/>
</dbReference>
<organism evidence="7 8">
    <name type="scientific">Streptomyces puniciscabiei</name>
    <dbReference type="NCBI Taxonomy" id="164348"/>
    <lineage>
        <taxon>Bacteria</taxon>
        <taxon>Bacillati</taxon>
        <taxon>Actinomycetota</taxon>
        <taxon>Actinomycetes</taxon>
        <taxon>Kitasatosporales</taxon>
        <taxon>Streptomycetaceae</taxon>
        <taxon>Streptomyces</taxon>
    </lineage>
</organism>
<dbReference type="AlphaFoldDB" id="A0A542UNW3"/>
<dbReference type="RefSeq" id="WP_079048622.1">
    <property type="nucleotide sequence ID" value="NZ_JBPJFI010000001.1"/>
</dbReference>
<dbReference type="GO" id="GO:0004022">
    <property type="term" value="F:alcohol dehydrogenase (NAD+) activity"/>
    <property type="evidence" value="ECO:0007669"/>
    <property type="project" value="TreeGrafter"/>
</dbReference>
<evidence type="ECO:0000259" key="6">
    <source>
        <dbReference type="Pfam" id="PF25137"/>
    </source>
</evidence>
<dbReference type="InterPro" id="IPR034786">
    <property type="entry name" value="MAR"/>
</dbReference>
<keyword evidence="3" id="KW-0520">NAD</keyword>
<dbReference type="Proteomes" id="UP000318103">
    <property type="component" value="Unassembled WGS sequence"/>
</dbReference>
<comment type="similarity">
    <text evidence="1">Belongs to the iron-containing alcohol dehydrogenase family.</text>
</comment>
<accession>A0A542UNW3</accession>
<evidence type="ECO:0000256" key="3">
    <source>
        <dbReference type="ARBA" id="ARBA00023027"/>
    </source>
</evidence>
<sequence length="377" mass="39610">MKTFVHRGQITKVVFGSGTRSRIPEEADALGCRRVLILCTPGQAGQAAEVQEVLGTAAVGTFMEAAPHTPVEVTEKAVAYARTVAADSVLAIGGGSTIGLGKAIALRTGLPQLALPTTYAGSEMTPILGETEGRRKTTRRLPEVLPKTVVYDVDLTFTFPAAASVGSGINAMAHAVEALYAQDRDPLAFLMAGEALESLIRSLPVVAQRPDDREARADALYGAWLAGTCLGTVGMALHHKVCHVLGGTFGLPHAETHTVVLPHVVAYNAPAAPEAMARIARALSAADAAKGLFDFAGRLAAPRALRDLGMPESGIEQAAELIVRDGYWNPRPVERTALRALLTRAWAGQPPRTSPGDGHPRTESAVHHSTTTGARHA</sequence>
<dbReference type="PANTHER" id="PTHR11496">
    <property type="entry name" value="ALCOHOL DEHYDROGENASE"/>
    <property type="match status" value="1"/>
</dbReference>
<evidence type="ECO:0000256" key="1">
    <source>
        <dbReference type="ARBA" id="ARBA00007358"/>
    </source>
</evidence>
<feature type="domain" description="Alcohol dehydrogenase iron-type/glycerol dehydrogenase GldA" evidence="5">
    <location>
        <begin position="11"/>
        <end position="152"/>
    </location>
</feature>
<dbReference type="Gene3D" id="3.40.50.1970">
    <property type="match status" value="1"/>
</dbReference>
<proteinExistence type="inferred from homology"/>
<feature type="domain" description="Fe-containing alcohol dehydrogenase-like C-terminal" evidence="6">
    <location>
        <begin position="165"/>
        <end position="346"/>
    </location>
</feature>
<evidence type="ECO:0000256" key="4">
    <source>
        <dbReference type="SAM" id="MobiDB-lite"/>
    </source>
</evidence>
<dbReference type="OrthoDB" id="3812122at2"/>
<dbReference type="GO" id="GO:0046872">
    <property type="term" value="F:metal ion binding"/>
    <property type="evidence" value="ECO:0007669"/>
    <property type="project" value="InterPro"/>
</dbReference>
<keyword evidence="2" id="KW-0560">Oxidoreductase</keyword>
<feature type="region of interest" description="Disordered" evidence="4">
    <location>
        <begin position="346"/>
        <end position="377"/>
    </location>
</feature>
<comment type="caution">
    <text evidence="7">The sequence shown here is derived from an EMBL/GenBank/DDBJ whole genome shotgun (WGS) entry which is preliminary data.</text>
</comment>
<dbReference type="CDD" id="cd08177">
    <property type="entry name" value="MAR"/>
    <property type="match status" value="1"/>
</dbReference>
<protein>
    <submittedName>
        <fullName evidence="7">Maleylacetate reductase</fullName>
    </submittedName>
</protein>
<dbReference type="PANTHER" id="PTHR11496:SF102">
    <property type="entry name" value="ALCOHOL DEHYDROGENASE 4"/>
    <property type="match status" value="1"/>
</dbReference>
<feature type="compositionally biased region" description="Polar residues" evidence="4">
    <location>
        <begin position="367"/>
        <end position="377"/>
    </location>
</feature>
<dbReference type="InterPro" id="IPR056798">
    <property type="entry name" value="ADH_Fe_C"/>
</dbReference>
<name>A0A542UNW3_9ACTN</name>
<dbReference type="InterPro" id="IPR001670">
    <property type="entry name" value="ADH_Fe/GldA"/>
</dbReference>
<dbReference type="SUPFAM" id="SSF56796">
    <property type="entry name" value="Dehydroquinate synthase-like"/>
    <property type="match status" value="1"/>
</dbReference>
<dbReference type="Pfam" id="PF00465">
    <property type="entry name" value="Fe-ADH"/>
    <property type="match status" value="1"/>
</dbReference>
<keyword evidence="8" id="KW-1185">Reference proteome</keyword>
<evidence type="ECO:0000259" key="5">
    <source>
        <dbReference type="Pfam" id="PF00465"/>
    </source>
</evidence>